<feature type="compositionally biased region" description="Polar residues" evidence="2">
    <location>
        <begin position="581"/>
        <end position="594"/>
    </location>
</feature>
<dbReference type="EMBL" id="CH933808">
    <property type="protein sequence ID" value="EDW10202.2"/>
    <property type="molecule type" value="Genomic_DNA"/>
</dbReference>
<evidence type="ECO:0000256" key="1">
    <source>
        <dbReference type="PROSITE-ProRule" id="PRU00723"/>
    </source>
</evidence>
<feature type="compositionally biased region" description="Basic and acidic residues" evidence="2">
    <location>
        <begin position="148"/>
        <end position="157"/>
    </location>
</feature>
<dbReference type="PANTHER" id="PTHR22948:SF29">
    <property type="entry name" value="FI02030P-RELATED"/>
    <property type="match status" value="1"/>
</dbReference>
<dbReference type="CDD" id="cd20379">
    <property type="entry name" value="Tudor_dTUD-like"/>
    <property type="match status" value="1"/>
</dbReference>
<dbReference type="PANTHER" id="PTHR22948">
    <property type="entry name" value="TUDOR DOMAIN CONTAINING PROTEIN"/>
    <property type="match status" value="1"/>
</dbReference>
<name>B4KPS5_DROMO</name>
<proteinExistence type="predicted"/>
<dbReference type="Pfam" id="PF24047">
    <property type="entry name" value="Tudor_krimper_1st"/>
    <property type="match status" value="1"/>
</dbReference>
<feature type="compositionally biased region" description="Polar residues" evidence="2">
    <location>
        <begin position="170"/>
        <end position="184"/>
    </location>
</feature>
<dbReference type="Proteomes" id="UP000009192">
    <property type="component" value="Unassembled WGS sequence"/>
</dbReference>
<evidence type="ECO:0000256" key="2">
    <source>
        <dbReference type="SAM" id="MobiDB-lite"/>
    </source>
</evidence>
<dbReference type="FunCoup" id="B4KPS5">
    <property type="interactions" value="57"/>
</dbReference>
<dbReference type="GO" id="GO:0140965">
    <property type="term" value="P:secondary piRNA processing"/>
    <property type="evidence" value="ECO:0007669"/>
    <property type="project" value="EnsemblMetazoa"/>
</dbReference>
<dbReference type="InterPro" id="IPR000571">
    <property type="entry name" value="Znf_CCCH"/>
</dbReference>
<dbReference type="GO" id="GO:0043186">
    <property type="term" value="C:P granule"/>
    <property type="evidence" value="ECO:0007669"/>
    <property type="project" value="EnsemblMetazoa"/>
</dbReference>
<dbReference type="PROSITE" id="PS50304">
    <property type="entry name" value="TUDOR"/>
    <property type="match status" value="1"/>
</dbReference>
<evidence type="ECO:0000259" key="4">
    <source>
        <dbReference type="PROSITE" id="PS50304"/>
    </source>
</evidence>
<dbReference type="HOGENOM" id="CLU_369740_0_0_1"/>
<dbReference type="Gene3D" id="2.30.30.140">
    <property type="match status" value="1"/>
</dbReference>
<dbReference type="InterPro" id="IPR002999">
    <property type="entry name" value="Tudor"/>
</dbReference>
<dbReference type="GO" id="GO:0048471">
    <property type="term" value="C:perinuclear region of cytoplasm"/>
    <property type="evidence" value="ECO:0007669"/>
    <property type="project" value="EnsemblMetazoa"/>
</dbReference>
<evidence type="ECO:0000313" key="5">
    <source>
        <dbReference type="EMBL" id="EDW10202.2"/>
    </source>
</evidence>
<feature type="region of interest" description="Disordered" evidence="2">
    <location>
        <begin position="148"/>
        <end position="184"/>
    </location>
</feature>
<feature type="domain" description="Tudor" evidence="4">
    <location>
        <begin position="729"/>
        <end position="786"/>
    </location>
</feature>
<keyword evidence="1" id="KW-0862">Zinc</keyword>
<dbReference type="eggNOG" id="KOG2039">
    <property type="taxonomic scope" value="Eukaryota"/>
</dbReference>
<dbReference type="PROSITE" id="PS50103">
    <property type="entry name" value="ZF_C3H1"/>
    <property type="match status" value="1"/>
</dbReference>
<accession>B4KPS5</accession>
<dbReference type="GO" id="GO:0141009">
    <property type="term" value="P:transposable element silencing by piRNA-mediated mRNA destabilization"/>
    <property type="evidence" value="ECO:0007669"/>
    <property type="project" value="EnsemblMetazoa"/>
</dbReference>
<dbReference type="InterPro" id="IPR035437">
    <property type="entry name" value="SNase_OB-fold_sf"/>
</dbReference>
<reference evidence="5 6" key="1">
    <citation type="journal article" date="2007" name="Nature">
        <title>Evolution of genes and genomes on the Drosophila phylogeny.</title>
        <authorList>
            <consortium name="Drosophila 12 Genomes Consortium"/>
            <person name="Clark A.G."/>
            <person name="Eisen M.B."/>
            <person name="Smith D.R."/>
            <person name="Bergman C.M."/>
            <person name="Oliver B."/>
            <person name="Markow T.A."/>
            <person name="Kaufman T.C."/>
            <person name="Kellis M."/>
            <person name="Gelbart W."/>
            <person name="Iyer V.N."/>
            <person name="Pollard D.A."/>
            <person name="Sackton T.B."/>
            <person name="Larracuente A.M."/>
            <person name="Singh N.D."/>
            <person name="Abad J.P."/>
            <person name="Abt D.N."/>
            <person name="Adryan B."/>
            <person name="Aguade M."/>
            <person name="Akashi H."/>
            <person name="Anderson W.W."/>
            <person name="Aquadro C.F."/>
            <person name="Ardell D.H."/>
            <person name="Arguello R."/>
            <person name="Artieri C.G."/>
            <person name="Barbash D.A."/>
            <person name="Barker D."/>
            <person name="Barsanti P."/>
            <person name="Batterham P."/>
            <person name="Batzoglou S."/>
            <person name="Begun D."/>
            <person name="Bhutkar A."/>
            <person name="Blanco E."/>
            <person name="Bosak S.A."/>
            <person name="Bradley R.K."/>
            <person name="Brand A.D."/>
            <person name="Brent M.R."/>
            <person name="Brooks A.N."/>
            <person name="Brown R.H."/>
            <person name="Butlin R.K."/>
            <person name="Caggese C."/>
            <person name="Calvi B.R."/>
            <person name="Bernardo de Carvalho A."/>
            <person name="Caspi A."/>
            <person name="Castrezana S."/>
            <person name="Celniker S.E."/>
            <person name="Chang J.L."/>
            <person name="Chapple C."/>
            <person name="Chatterji S."/>
            <person name="Chinwalla A."/>
            <person name="Civetta A."/>
            <person name="Clifton S.W."/>
            <person name="Comeron J.M."/>
            <person name="Costello J.C."/>
            <person name="Coyne J.A."/>
            <person name="Daub J."/>
            <person name="David R.G."/>
            <person name="Delcher A.L."/>
            <person name="Delehaunty K."/>
            <person name="Do C.B."/>
            <person name="Ebling H."/>
            <person name="Edwards K."/>
            <person name="Eickbush T."/>
            <person name="Evans J.D."/>
            <person name="Filipski A."/>
            <person name="Findeiss S."/>
            <person name="Freyhult E."/>
            <person name="Fulton L."/>
            <person name="Fulton R."/>
            <person name="Garcia A.C."/>
            <person name="Gardiner A."/>
            <person name="Garfield D.A."/>
            <person name="Garvin B.E."/>
            <person name="Gibson G."/>
            <person name="Gilbert D."/>
            <person name="Gnerre S."/>
            <person name="Godfrey J."/>
            <person name="Good R."/>
            <person name="Gotea V."/>
            <person name="Gravely B."/>
            <person name="Greenberg A.J."/>
            <person name="Griffiths-Jones S."/>
            <person name="Gross S."/>
            <person name="Guigo R."/>
            <person name="Gustafson E.A."/>
            <person name="Haerty W."/>
            <person name="Hahn M.W."/>
            <person name="Halligan D.L."/>
            <person name="Halpern A.L."/>
            <person name="Halter G.M."/>
            <person name="Han M.V."/>
            <person name="Heger A."/>
            <person name="Hillier L."/>
            <person name="Hinrichs A.S."/>
            <person name="Holmes I."/>
            <person name="Hoskins R.A."/>
            <person name="Hubisz M.J."/>
            <person name="Hultmark D."/>
            <person name="Huntley M.A."/>
            <person name="Jaffe D.B."/>
            <person name="Jagadeeshan S."/>
            <person name="Jeck W.R."/>
            <person name="Johnson J."/>
            <person name="Jones C.D."/>
            <person name="Jordan W.C."/>
            <person name="Karpen G.H."/>
            <person name="Kataoka E."/>
            <person name="Keightley P.D."/>
            <person name="Kheradpour P."/>
            <person name="Kirkness E.F."/>
            <person name="Koerich L.B."/>
            <person name="Kristiansen K."/>
            <person name="Kudrna D."/>
            <person name="Kulathinal R.J."/>
            <person name="Kumar S."/>
            <person name="Kwok R."/>
            <person name="Lander E."/>
            <person name="Langley C.H."/>
            <person name="Lapoint R."/>
            <person name="Lazzaro B.P."/>
            <person name="Lee S.J."/>
            <person name="Levesque L."/>
            <person name="Li R."/>
            <person name="Lin C.F."/>
            <person name="Lin M.F."/>
            <person name="Lindblad-Toh K."/>
            <person name="Llopart A."/>
            <person name="Long M."/>
            <person name="Low L."/>
            <person name="Lozovsky E."/>
            <person name="Lu J."/>
            <person name="Luo M."/>
            <person name="Machado C.A."/>
            <person name="Makalowski W."/>
            <person name="Marzo M."/>
            <person name="Matsuda M."/>
            <person name="Matzkin L."/>
            <person name="McAllister B."/>
            <person name="McBride C.S."/>
            <person name="McKernan B."/>
            <person name="McKernan K."/>
            <person name="Mendez-Lago M."/>
            <person name="Minx P."/>
            <person name="Mollenhauer M.U."/>
            <person name="Montooth K."/>
            <person name="Mount S.M."/>
            <person name="Mu X."/>
            <person name="Myers E."/>
            <person name="Negre B."/>
            <person name="Newfeld S."/>
            <person name="Nielsen R."/>
            <person name="Noor M.A."/>
            <person name="O'Grady P."/>
            <person name="Pachter L."/>
            <person name="Papaceit M."/>
            <person name="Parisi M.J."/>
            <person name="Parisi M."/>
            <person name="Parts L."/>
            <person name="Pedersen J.S."/>
            <person name="Pesole G."/>
            <person name="Phillippy A.M."/>
            <person name="Ponting C.P."/>
            <person name="Pop M."/>
            <person name="Porcelli D."/>
            <person name="Powell J.R."/>
            <person name="Prohaska S."/>
            <person name="Pruitt K."/>
            <person name="Puig M."/>
            <person name="Quesneville H."/>
            <person name="Ram K.R."/>
            <person name="Rand D."/>
            <person name="Rasmussen M.D."/>
            <person name="Reed L.K."/>
            <person name="Reenan R."/>
            <person name="Reily A."/>
            <person name="Remington K.A."/>
            <person name="Rieger T.T."/>
            <person name="Ritchie M.G."/>
            <person name="Robin C."/>
            <person name="Rogers Y.H."/>
            <person name="Rohde C."/>
            <person name="Rozas J."/>
            <person name="Rubenfield M.J."/>
            <person name="Ruiz A."/>
            <person name="Russo S."/>
            <person name="Salzberg S.L."/>
            <person name="Sanchez-Gracia A."/>
            <person name="Saranga D.J."/>
            <person name="Sato H."/>
            <person name="Schaeffer S.W."/>
            <person name="Schatz M.C."/>
            <person name="Schlenke T."/>
            <person name="Schwartz R."/>
            <person name="Segarra C."/>
            <person name="Singh R.S."/>
            <person name="Sirot L."/>
            <person name="Sirota M."/>
            <person name="Sisneros N.B."/>
            <person name="Smith C.D."/>
            <person name="Smith T.F."/>
            <person name="Spieth J."/>
            <person name="Stage D.E."/>
            <person name="Stark A."/>
            <person name="Stephan W."/>
            <person name="Strausberg R.L."/>
            <person name="Strempel S."/>
            <person name="Sturgill D."/>
            <person name="Sutton G."/>
            <person name="Sutton G.G."/>
            <person name="Tao W."/>
            <person name="Teichmann S."/>
            <person name="Tobari Y.N."/>
            <person name="Tomimura Y."/>
            <person name="Tsolas J.M."/>
            <person name="Valente V.L."/>
            <person name="Venter E."/>
            <person name="Venter J.C."/>
            <person name="Vicario S."/>
            <person name="Vieira F.G."/>
            <person name="Vilella A.J."/>
            <person name="Villasante A."/>
            <person name="Walenz B."/>
            <person name="Wang J."/>
            <person name="Wasserman M."/>
            <person name="Watts T."/>
            <person name="Wilson D."/>
            <person name="Wilson R.K."/>
            <person name="Wing R.A."/>
            <person name="Wolfner M.F."/>
            <person name="Wong A."/>
            <person name="Wong G.K."/>
            <person name="Wu C.I."/>
            <person name="Wu G."/>
            <person name="Yamamoto D."/>
            <person name="Yang H.P."/>
            <person name="Yang S.P."/>
            <person name="Yorke J.A."/>
            <person name="Yoshida K."/>
            <person name="Zdobnov E."/>
            <person name="Zhang P."/>
            <person name="Zhang Y."/>
            <person name="Zimin A.V."/>
            <person name="Baldwin J."/>
            <person name="Abdouelleil A."/>
            <person name="Abdulkadir J."/>
            <person name="Abebe A."/>
            <person name="Abera B."/>
            <person name="Abreu J."/>
            <person name="Acer S.C."/>
            <person name="Aftuck L."/>
            <person name="Alexander A."/>
            <person name="An P."/>
            <person name="Anderson E."/>
            <person name="Anderson S."/>
            <person name="Arachi H."/>
            <person name="Azer M."/>
            <person name="Bachantsang P."/>
            <person name="Barry A."/>
            <person name="Bayul T."/>
            <person name="Berlin A."/>
            <person name="Bessette D."/>
            <person name="Bloom T."/>
            <person name="Blye J."/>
            <person name="Boguslavskiy L."/>
            <person name="Bonnet C."/>
            <person name="Boukhgalter B."/>
            <person name="Bourzgui I."/>
            <person name="Brown A."/>
            <person name="Cahill P."/>
            <person name="Channer S."/>
            <person name="Cheshatsang Y."/>
            <person name="Chuda L."/>
            <person name="Citroen M."/>
            <person name="Collymore A."/>
            <person name="Cooke P."/>
            <person name="Costello M."/>
            <person name="D'Aco K."/>
            <person name="Daza R."/>
            <person name="De Haan G."/>
            <person name="DeGray S."/>
            <person name="DeMaso C."/>
            <person name="Dhargay N."/>
            <person name="Dooley K."/>
            <person name="Dooley E."/>
            <person name="Doricent M."/>
            <person name="Dorje P."/>
            <person name="Dorjee K."/>
            <person name="Dupes A."/>
            <person name="Elong R."/>
            <person name="Falk J."/>
            <person name="Farina A."/>
            <person name="Faro S."/>
            <person name="Ferguson D."/>
            <person name="Fisher S."/>
            <person name="Foley C.D."/>
            <person name="Franke A."/>
            <person name="Friedrich D."/>
            <person name="Gadbois L."/>
            <person name="Gearin G."/>
            <person name="Gearin C.R."/>
            <person name="Giannoukos G."/>
            <person name="Goode T."/>
            <person name="Graham J."/>
            <person name="Grandbois E."/>
            <person name="Grewal S."/>
            <person name="Gyaltsen K."/>
            <person name="Hafez N."/>
            <person name="Hagos B."/>
            <person name="Hall J."/>
            <person name="Henson C."/>
            <person name="Hollinger A."/>
            <person name="Honan T."/>
            <person name="Huard M.D."/>
            <person name="Hughes L."/>
            <person name="Hurhula B."/>
            <person name="Husby M.E."/>
            <person name="Kamat A."/>
            <person name="Kanga B."/>
            <person name="Kashin S."/>
            <person name="Khazanovich D."/>
            <person name="Kisner P."/>
            <person name="Lance K."/>
            <person name="Lara M."/>
            <person name="Lee W."/>
            <person name="Lennon N."/>
            <person name="Letendre F."/>
            <person name="LeVine R."/>
            <person name="Lipovsky A."/>
            <person name="Liu X."/>
            <person name="Liu J."/>
            <person name="Liu S."/>
            <person name="Lokyitsang T."/>
            <person name="Lokyitsang Y."/>
            <person name="Lubonja R."/>
            <person name="Lui A."/>
            <person name="MacDonald P."/>
            <person name="Magnisalis V."/>
            <person name="Maru K."/>
            <person name="Matthews C."/>
            <person name="McCusker W."/>
            <person name="McDonough S."/>
            <person name="Mehta T."/>
            <person name="Meldrim J."/>
            <person name="Meneus L."/>
            <person name="Mihai O."/>
            <person name="Mihalev A."/>
            <person name="Mihova T."/>
            <person name="Mittelman R."/>
            <person name="Mlenga V."/>
            <person name="Montmayeur A."/>
            <person name="Mulrain L."/>
            <person name="Navidi A."/>
            <person name="Naylor J."/>
            <person name="Negash T."/>
            <person name="Nguyen T."/>
            <person name="Nguyen N."/>
            <person name="Nicol R."/>
            <person name="Norbu C."/>
            <person name="Norbu N."/>
            <person name="Novod N."/>
            <person name="O'Neill B."/>
            <person name="Osman S."/>
            <person name="Markiewicz E."/>
            <person name="Oyono O.L."/>
            <person name="Patti C."/>
            <person name="Phunkhang P."/>
            <person name="Pierre F."/>
            <person name="Priest M."/>
            <person name="Raghuraman S."/>
            <person name="Rege F."/>
            <person name="Reyes R."/>
            <person name="Rise C."/>
            <person name="Rogov P."/>
            <person name="Ross K."/>
            <person name="Ryan E."/>
            <person name="Settipalli S."/>
            <person name="Shea T."/>
            <person name="Sherpa N."/>
            <person name="Shi L."/>
            <person name="Shih D."/>
            <person name="Sparrow T."/>
            <person name="Spaulding J."/>
            <person name="Stalker J."/>
            <person name="Stange-Thomann N."/>
            <person name="Stavropoulos S."/>
            <person name="Stone C."/>
            <person name="Strader C."/>
            <person name="Tesfaye S."/>
            <person name="Thomson T."/>
            <person name="Thoulutsang Y."/>
            <person name="Thoulutsang D."/>
            <person name="Topham K."/>
            <person name="Topping I."/>
            <person name="Tsamla T."/>
            <person name="Vassiliev H."/>
            <person name="Vo A."/>
            <person name="Wangchuk T."/>
            <person name="Wangdi T."/>
            <person name="Weiand M."/>
            <person name="Wilkinson J."/>
            <person name="Wilson A."/>
            <person name="Yadav S."/>
            <person name="Young G."/>
            <person name="Yu Q."/>
            <person name="Zembek L."/>
            <person name="Zhong D."/>
            <person name="Zimmer A."/>
            <person name="Zwirko Z."/>
            <person name="Jaffe D.B."/>
            <person name="Alvarez P."/>
            <person name="Brockman W."/>
            <person name="Butler J."/>
            <person name="Chin C."/>
            <person name="Gnerre S."/>
            <person name="Grabherr M."/>
            <person name="Kleber M."/>
            <person name="Mauceli E."/>
            <person name="MacCallum I."/>
        </authorList>
    </citation>
    <scope>NUCLEOTIDE SEQUENCE [LARGE SCALE GENOMIC DNA]</scope>
    <source>
        <strain evidence="6">Tucson 15081-1352.22</strain>
    </source>
</reference>
<evidence type="ECO:0000259" key="3">
    <source>
        <dbReference type="PROSITE" id="PS50103"/>
    </source>
</evidence>
<dbReference type="Gene3D" id="2.40.50.90">
    <property type="match status" value="1"/>
</dbReference>
<dbReference type="OrthoDB" id="10052065at2759"/>
<gene>
    <name evidence="5" type="primary">Dmoj\GI18659</name>
    <name evidence="5" type="ORF">Dmoj_GI18659</name>
</gene>
<dbReference type="InterPro" id="IPR056482">
    <property type="entry name" value="Tudor_krimper_1st"/>
</dbReference>
<dbReference type="InterPro" id="IPR050621">
    <property type="entry name" value="Tudor_domain_containing"/>
</dbReference>
<evidence type="ECO:0000313" key="6">
    <source>
        <dbReference type="Proteomes" id="UP000009192"/>
    </source>
</evidence>
<feature type="region of interest" description="Disordered" evidence="2">
    <location>
        <begin position="569"/>
        <end position="594"/>
    </location>
</feature>
<sequence length="871" mass="97385">MVDMDGLLSILSLFERNLIKLQTNLTAYQVEVDAVRRTLEDGWSHVGRADGRVIAVHDGLLSSVNAVNEHIIKLNLHIDLNRAIGISKNEDIKKATNNYNGIHTNLDGIEVGEVDVRSGNAKPGDQTEDYALQIITSNIEVHKLDARSVHAKQEDQTKQTVMPNHDIDFNDQSENSALQPNTPNYGTVVTELGARSVPAVPEDQTEDCALQLDTPNQNITVGQLDVRSAHAKPDDQTKECALQLTKPNHNIEVAEIEVRSAKPDNQAEDCVLQLAKPKDCLEVGEPEVLSDQDEPDDQTEDCVLQFAKPNHDVEEAEIEVRSAKPEDQTEDCALQLVTPMPRTNMINNQCIEDPAISAEPKFTPTVQLLPFPPRQSKLLPPKGGRQMSSNEIYDQLNKNISSFVEGSVVQATMMHLNIADDCIFVARWNEESTPIIKLLECQGTGRLLDQFPDFGEVFVVYDAQERILPRVVINSHAEGGGYDAYLIDYGEHIRLADDDVILAIPNQVKTLPAEAIRCYVRNREVVSMSQFIYKNIQLRILVNSGNDLEVEIIDDESCEASTASSIHIDNPDIARKDEANSIPNMSTEQEPSKSIQKLSPEDLEMLEHVECSTSNALKAVLGYIPTDEKRICRHYDPKINGCFKGSNCRLLHQPFAPHGVTKDVELAEPLPETIYTSEAPKELGSTIRVLVTYISSPTEVYVQFVDDAAPPLVWNKKDVPESQCTFKRPPRLLDMVLALYSDDCYYRAQIIEEIDGIFKIFYVDYGNTEFVTIRSLARCTDDISLKPHQTNNCFIGGIKRCSLSTQRQNTECVEFLKSRILNTELEVKLISQMPDGYVIKFMGSYADLPRQMIKRGYVEPVLATSSNLNEA</sequence>
<feature type="compositionally biased region" description="Basic and acidic residues" evidence="2">
    <location>
        <begin position="569"/>
        <end position="579"/>
    </location>
</feature>
<dbReference type="GO" id="GO:0030717">
    <property type="term" value="P:oocyte karyosome formation"/>
    <property type="evidence" value="ECO:0007669"/>
    <property type="project" value="EnsemblMetazoa"/>
</dbReference>
<organism evidence="5 6">
    <name type="scientific">Drosophila mojavensis</name>
    <name type="common">Fruit fly</name>
    <dbReference type="NCBI Taxonomy" id="7230"/>
    <lineage>
        <taxon>Eukaryota</taxon>
        <taxon>Metazoa</taxon>
        <taxon>Ecdysozoa</taxon>
        <taxon>Arthropoda</taxon>
        <taxon>Hexapoda</taxon>
        <taxon>Insecta</taxon>
        <taxon>Pterygota</taxon>
        <taxon>Neoptera</taxon>
        <taxon>Endopterygota</taxon>
        <taxon>Diptera</taxon>
        <taxon>Brachycera</taxon>
        <taxon>Muscomorpha</taxon>
        <taxon>Ephydroidea</taxon>
        <taxon>Drosophilidae</taxon>
        <taxon>Drosophila</taxon>
    </lineage>
</organism>
<dbReference type="GO" id="GO:0008270">
    <property type="term" value="F:zinc ion binding"/>
    <property type="evidence" value="ECO:0007669"/>
    <property type="project" value="UniProtKB-KW"/>
</dbReference>
<protein>
    <recommendedName>
        <fullName evidence="7">C3H1-type domain-containing protein</fullName>
    </recommendedName>
</protein>
<dbReference type="GO" id="GO:0007310">
    <property type="term" value="P:oocyte dorsal/ventral axis specification"/>
    <property type="evidence" value="ECO:0007669"/>
    <property type="project" value="EnsemblMetazoa"/>
</dbReference>
<feature type="domain" description="C3H1-type" evidence="3">
    <location>
        <begin position="626"/>
        <end position="655"/>
    </location>
</feature>
<dbReference type="GO" id="GO:0007319">
    <property type="term" value="P:negative regulation of oskar mRNA translation"/>
    <property type="evidence" value="ECO:0007669"/>
    <property type="project" value="EnsemblMetazoa"/>
</dbReference>
<dbReference type="KEGG" id="dmo:Dmoj_GI18659"/>
<dbReference type="SMART" id="SM00333">
    <property type="entry name" value="TUDOR"/>
    <property type="match status" value="1"/>
</dbReference>
<feature type="zinc finger region" description="C3H1-type" evidence="1">
    <location>
        <begin position="626"/>
        <end position="655"/>
    </location>
</feature>
<keyword evidence="6" id="KW-1185">Reference proteome</keyword>
<dbReference type="AlphaFoldDB" id="B4KPS5"/>
<evidence type="ECO:0008006" key="7">
    <source>
        <dbReference type="Google" id="ProtNLM"/>
    </source>
</evidence>
<dbReference type="InParanoid" id="B4KPS5"/>
<dbReference type="SUPFAM" id="SSF63748">
    <property type="entry name" value="Tudor/PWWP/MBT"/>
    <property type="match status" value="2"/>
</dbReference>
<keyword evidence="1" id="KW-0479">Metal-binding</keyword>
<keyword evidence="1" id="KW-0863">Zinc-finger</keyword>
<dbReference type="Pfam" id="PF00567">
    <property type="entry name" value="TUDOR"/>
    <property type="match status" value="1"/>
</dbReference>